<dbReference type="EMBL" id="JAIWYP010000005">
    <property type="protein sequence ID" value="KAH3822367.1"/>
    <property type="molecule type" value="Genomic_DNA"/>
</dbReference>
<dbReference type="Proteomes" id="UP000828390">
    <property type="component" value="Unassembled WGS sequence"/>
</dbReference>
<sequence>MWAEVVVVDGVVDGSGARTVEIMVWFSDYSDNDVFCVVMLVVVVELDYSGNDGVGGSAGMEVSDYIGNDGVGGMITLVMMVLHGSDYIGNDGVVLAVVVGNDGCMLALVVLACGNEQHSGGDGVGIKIRGSTVLVSWCNILGDCWECKMERSD</sequence>
<organism evidence="1 2">
    <name type="scientific">Dreissena polymorpha</name>
    <name type="common">Zebra mussel</name>
    <name type="synonym">Mytilus polymorpha</name>
    <dbReference type="NCBI Taxonomy" id="45954"/>
    <lineage>
        <taxon>Eukaryota</taxon>
        <taxon>Metazoa</taxon>
        <taxon>Spiralia</taxon>
        <taxon>Lophotrochozoa</taxon>
        <taxon>Mollusca</taxon>
        <taxon>Bivalvia</taxon>
        <taxon>Autobranchia</taxon>
        <taxon>Heteroconchia</taxon>
        <taxon>Euheterodonta</taxon>
        <taxon>Imparidentia</taxon>
        <taxon>Neoheterodontei</taxon>
        <taxon>Myida</taxon>
        <taxon>Dreissenoidea</taxon>
        <taxon>Dreissenidae</taxon>
        <taxon>Dreissena</taxon>
    </lineage>
</organism>
<name>A0A9D4JVZ4_DREPO</name>
<gene>
    <name evidence="1" type="ORF">DPMN_124145</name>
</gene>
<comment type="caution">
    <text evidence="1">The sequence shown here is derived from an EMBL/GenBank/DDBJ whole genome shotgun (WGS) entry which is preliminary data.</text>
</comment>
<dbReference type="AlphaFoldDB" id="A0A9D4JVZ4"/>
<evidence type="ECO:0000313" key="1">
    <source>
        <dbReference type="EMBL" id="KAH3822367.1"/>
    </source>
</evidence>
<accession>A0A9D4JVZ4</accession>
<keyword evidence="2" id="KW-1185">Reference proteome</keyword>
<evidence type="ECO:0000313" key="2">
    <source>
        <dbReference type="Proteomes" id="UP000828390"/>
    </source>
</evidence>
<reference evidence="1" key="1">
    <citation type="journal article" date="2019" name="bioRxiv">
        <title>The Genome of the Zebra Mussel, Dreissena polymorpha: A Resource for Invasive Species Research.</title>
        <authorList>
            <person name="McCartney M.A."/>
            <person name="Auch B."/>
            <person name="Kono T."/>
            <person name="Mallez S."/>
            <person name="Zhang Y."/>
            <person name="Obille A."/>
            <person name="Becker A."/>
            <person name="Abrahante J.E."/>
            <person name="Garbe J."/>
            <person name="Badalamenti J.P."/>
            <person name="Herman A."/>
            <person name="Mangelson H."/>
            <person name="Liachko I."/>
            <person name="Sullivan S."/>
            <person name="Sone E.D."/>
            <person name="Koren S."/>
            <person name="Silverstein K.A.T."/>
            <person name="Beckman K.B."/>
            <person name="Gohl D.M."/>
        </authorList>
    </citation>
    <scope>NUCLEOTIDE SEQUENCE</scope>
    <source>
        <strain evidence="1">Duluth1</strain>
        <tissue evidence="1">Whole animal</tissue>
    </source>
</reference>
<proteinExistence type="predicted"/>
<protein>
    <submittedName>
        <fullName evidence="1">Uncharacterized protein</fullName>
    </submittedName>
</protein>
<reference evidence="1" key="2">
    <citation type="submission" date="2020-11" db="EMBL/GenBank/DDBJ databases">
        <authorList>
            <person name="McCartney M.A."/>
            <person name="Auch B."/>
            <person name="Kono T."/>
            <person name="Mallez S."/>
            <person name="Becker A."/>
            <person name="Gohl D.M."/>
            <person name="Silverstein K.A.T."/>
            <person name="Koren S."/>
            <person name="Bechman K.B."/>
            <person name="Herman A."/>
            <person name="Abrahante J.E."/>
            <person name="Garbe J."/>
        </authorList>
    </citation>
    <scope>NUCLEOTIDE SEQUENCE</scope>
    <source>
        <strain evidence="1">Duluth1</strain>
        <tissue evidence="1">Whole animal</tissue>
    </source>
</reference>